<dbReference type="AlphaFoldDB" id="S2KFK3"/>
<feature type="domain" description="Peptidase C39" evidence="1">
    <location>
        <begin position="54"/>
        <end position="184"/>
    </location>
</feature>
<evidence type="ECO:0000313" key="3">
    <source>
        <dbReference type="Proteomes" id="UP000014463"/>
    </source>
</evidence>
<dbReference type="GO" id="GO:0005524">
    <property type="term" value="F:ATP binding"/>
    <property type="evidence" value="ECO:0007669"/>
    <property type="project" value="InterPro"/>
</dbReference>
<protein>
    <recommendedName>
        <fullName evidence="1">Peptidase C39 domain-containing protein</fullName>
    </recommendedName>
</protein>
<dbReference type="RefSeq" id="WP_016418303.1">
    <property type="nucleotide sequence ID" value="NZ_AUAB01000005.1"/>
</dbReference>
<proteinExistence type="predicted"/>
<dbReference type="PROSITE" id="PS50990">
    <property type="entry name" value="PEPTIDASE_C39"/>
    <property type="match status" value="1"/>
</dbReference>
<dbReference type="PATRIC" id="fig|1121939.11.peg.3790"/>
<name>S2KFK3_LITA3</name>
<dbReference type="Pfam" id="PF03412">
    <property type="entry name" value="Peptidase_C39"/>
    <property type="match status" value="1"/>
</dbReference>
<dbReference type="GO" id="GO:0008233">
    <property type="term" value="F:peptidase activity"/>
    <property type="evidence" value="ECO:0007669"/>
    <property type="project" value="InterPro"/>
</dbReference>
<comment type="caution">
    <text evidence="2">The sequence shown here is derived from an EMBL/GenBank/DDBJ whole genome shotgun (WGS) entry which is preliminary data.</text>
</comment>
<evidence type="ECO:0000259" key="1">
    <source>
        <dbReference type="PROSITE" id="PS50990"/>
    </source>
</evidence>
<organism evidence="2 3">
    <name type="scientific">Litchfieldella anticariensis (strain DSM 16096 / CECT 5854 / CIP 108499 / LMG 22089 / FP35)</name>
    <name type="common">Halomonas anticariensis</name>
    <dbReference type="NCBI Taxonomy" id="1121939"/>
    <lineage>
        <taxon>Bacteria</taxon>
        <taxon>Pseudomonadati</taxon>
        <taxon>Pseudomonadota</taxon>
        <taxon>Gammaproteobacteria</taxon>
        <taxon>Oceanospirillales</taxon>
        <taxon>Halomonadaceae</taxon>
        <taxon>Litchfieldella</taxon>
    </lineage>
</organism>
<dbReference type="EMBL" id="ASTJ01000039">
    <property type="protein sequence ID" value="EPC00715.1"/>
    <property type="molecule type" value="Genomic_DNA"/>
</dbReference>
<dbReference type="eggNOG" id="COG3271">
    <property type="taxonomic scope" value="Bacteria"/>
</dbReference>
<dbReference type="STRING" id="1121939.L861_13055"/>
<dbReference type="Gene3D" id="3.90.70.10">
    <property type="entry name" value="Cysteine proteinases"/>
    <property type="match status" value="1"/>
</dbReference>
<reference evidence="2 3" key="1">
    <citation type="journal article" date="2013" name="Genome Announc.">
        <title>Draft genome sequence of the moderately halophilic gammaproteobacterium Halomonas anticariensis FP35.</title>
        <authorList>
            <person name="Tahrioui A."/>
            <person name="Quesada E."/>
            <person name="Llamas I."/>
        </authorList>
    </citation>
    <scope>NUCLEOTIDE SEQUENCE [LARGE SCALE GENOMIC DNA]</scope>
    <source>
        <strain evidence="3">DSM 16096 / CECT 5854 / LMG 22089 / FP35</strain>
    </source>
</reference>
<dbReference type="InterPro" id="IPR005074">
    <property type="entry name" value="Peptidase_C39"/>
</dbReference>
<keyword evidence="3" id="KW-1185">Reference proteome</keyword>
<gene>
    <name evidence="2" type="ORF">L861_13055</name>
</gene>
<accession>S2KFK3</accession>
<dbReference type="GO" id="GO:0016020">
    <property type="term" value="C:membrane"/>
    <property type="evidence" value="ECO:0007669"/>
    <property type="project" value="InterPro"/>
</dbReference>
<dbReference type="Proteomes" id="UP000014463">
    <property type="component" value="Unassembled WGS sequence"/>
</dbReference>
<sequence>MIKPIQMLLVLALLTGGMPLDTRAGPVTIAGPFGSFNVQARSLNEMRWDAVVRQQYDYSCGAAAVATLLTYHYGRETTEAEVFESMIRSGNPEQIQAQGFSMLDMKLYLDSQGLNSDGFKLTLDDYLKIGVPAITLINTGGYKHFVVIKGIDDDRVLVGDPAVGTVVVPKEHFETLWQGTVLGARADMQLAQQYFNHERDWKVRPDSPLRQGVHRAGLGTSLLLLPGPNEMGR</sequence>
<evidence type="ECO:0000313" key="2">
    <source>
        <dbReference type="EMBL" id="EPC00715.1"/>
    </source>
</evidence>
<dbReference type="GO" id="GO:0006508">
    <property type="term" value="P:proteolysis"/>
    <property type="evidence" value="ECO:0007669"/>
    <property type="project" value="InterPro"/>
</dbReference>
<dbReference type="CDD" id="cd02423">
    <property type="entry name" value="Peptidase_C39G"/>
    <property type="match status" value="1"/>
</dbReference>